<dbReference type="AlphaFoldDB" id="A0A0F9KMN0"/>
<dbReference type="EMBL" id="LAZR01014651">
    <property type="protein sequence ID" value="KKM16540.1"/>
    <property type="molecule type" value="Genomic_DNA"/>
</dbReference>
<organism evidence="1">
    <name type="scientific">marine sediment metagenome</name>
    <dbReference type="NCBI Taxonomy" id="412755"/>
    <lineage>
        <taxon>unclassified sequences</taxon>
        <taxon>metagenomes</taxon>
        <taxon>ecological metagenomes</taxon>
    </lineage>
</organism>
<evidence type="ECO:0000313" key="1">
    <source>
        <dbReference type="EMBL" id="KKM16540.1"/>
    </source>
</evidence>
<reference evidence="1" key="1">
    <citation type="journal article" date="2015" name="Nature">
        <title>Complex archaea that bridge the gap between prokaryotes and eukaryotes.</title>
        <authorList>
            <person name="Spang A."/>
            <person name="Saw J.H."/>
            <person name="Jorgensen S.L."/>
            <person name="Zaremba-Niedzwiedzka K."/>
            <person name="Martijn J."/>
            <person name="Lind A.E."/>
            <person name="van Eijk R."/>
            <person name="Schleper C."/>
            <person name="Guy L."/>
            <person name="Ettema T.J."/>
        </authorList>
    </citation>
    <scope>NUCLEOTIDE SEQUENCE</scope>
</reference>
<gene>
    <name evidence="1" type="ORF">LCGC14_1684830</name>
</gene>
<accession>A0A0F9KMN0</accession>
<name>A0A0F9KMN0_9ZZZZ</name>
<sequence length="302" mass="36261">MEGIDEFNDRESGFEILINWAWHKIVRDLGIYYKAKAAGKLNDADFLLINLNNFFGPVAWKVIANKYPNNIFDNNREDLIENLSNDLLMEYSKNIFTYFNFISIHPVYNRKKSKKSNLRYKGKVKYFLFFATNYQEAYEIIDYKFNESRGVEIFGEGPDPQQSILKWCRKQDNNKPIIQQEKYLTIDKKIEMLEKELNIELYDNNKLIIKQLYRRKNYDYGIFEIFLYKEFSIKEAESSLGYLKSFNIIDVRKKRTKKTGKVLKYWYLTHPFLVDGSQYLFLNGIKYKFSNNNYEKCHINEK</sequence>
<proteinExistence type="predicted"/>
<comment type="caution">
    <text evidence="1">The sequence shown here is derived from an EMBL/GenBank/DDBJ whole genome shotgun (WGS) entry which is preliminary data.</text>
</comment>
<protein>
    <submittedName>
        <fullName evidence="1">Uncharacterized protein</fullName>
    </submittedName>
</protein>